<dbReference type="GO" id="GO:0016787">
    <property type="term" value="F:hydrolase activity"/>
    <property type="evidence" value="ECO:0007669"/>
    <property type="project" value="UniProtKB-KW"/>
</dbReference>
<organism evidence="6 7">
    <name type="scientific">Candidatus Shapirobacteria bacterium GW2011_GWE1_38_10</name>
    <dbReference type="NCBI Taxonomy" id="1618488"/>
    <lineage>
        <taxon>Bacteria</taxon>
        <taxon>Candidatus Shapironibacteriota</taxon>
    </lineage>
</organism>
<dbReference type="InterPro" id="IPR012337">
    <property type="entry name" value="RNaseH-like_sf"/>
</dbReference>
<evidence type="ECO:0000256" key="4">
    <source>
        <dbReference type="ARBA" id="ARBA00022801"/>
    </source>
</evidence>
<evidence type="ECO:0000256" key="1">
    <source>
        <dbReference type="ARBA" id="ARBA00022490"/>
    </source>
</evidence>
<dbReference type="InterPro" id="IPR037027">
    <property type="entry name" value="YqgF/RNaseH-like_dom_sf"/>
</dbReference>
<proteinExistence type="predicted"/>
<dbReference type="SMART" id="SM00732">
    <property type="entry name" value="YqgFc"/>
    <property type="match status" value="1"/>
</dbReference>
<dbReference type="InterPro" id="IPR005227">
    <property type="entry name" value="YqgF"/>
</dbReference>
<dbReference type="NCBIfam" id="TIGR00250">
    <property type="entry name" value="RNAse_H_YqgF"/>
    <property type="match status" value="1"/>
</dbReference>
<dbReference type="GO" id="GO:0004518">
    <property type="term" value="F:nuclease activity"/>
    <property type="evidence" value="ECO:0007669"/>
    <property type="project" value="UniProtKB-KW"/>
</dbReference>
<keyword evidence="3" id="KW-0540">Nuclease</keyword>
<name>A0A0G0KLT0_9BACT</name>
<evidence type="ECO:0000259" key="5">
    <source>
        <dbReference type="SMART" id="SM00732"/>
    </source>
</evidence>
<accession>A0A0G0KLT0</accession>
<feature type="domain" description="YqgF/RNase H-like" evidence="5">
    <location>
        <begin position="1"/>
        <end position="91"/>
    </location>
</feature>
<dbReference type="Gene3D" id="3.30.420.140">
    <property type="entry name" value="YqgF/RNase H-like domain"/>
    <property type="match status" value="1"/>
</dbReference>
<evidence type="ECO:0000256" key="3">
    <source>
        <dbReference type="ARBA" id="ARBA00022722"/>
    </source>
</evidence>
<sequence>MNFLSIDYGTKRIGLAYSQNGIIFTLPMVKNDADFTKNLQQIITDYRIEKIYVGLCEGKIAMMTKKFVSHLSTVIKLPIETVEESLSTIEAESIFSESRKNTKAYKKQIDSIAAAVILNRVIDSN</sequence>
<dbReference type="Proteomes" id="UP000034231">
    <property type="component" value="Unassembled WGS sequence"/>
</dbReference>
<dbReference type="PANTHER" id="PTHR33317">
    <property type="entry name" value="POLYNUCLEOTIDYL TRANSFERASE, RIBONUCLEASE H-LIKE SUPERFAMILY PROTEIN"/>
    <property type="match status" value="1"/>
</dbReference>
<dbReference type="AlphaFoldDB" id="A0A0G0KLT0"/>
<reference evidence="6 7" key="1">
    <citation type="journal article" date="2015" name="Nature">
        <title>rRNA introns, odd ribosomes, and small enigmatic genomes across a large radiation of phyla.</title>
        <authorList>
            <person name="Brown C.T."/>
            <person name="Hug L.A."/>
            <person name="Thomas B.C."/>
            <person name="Sharon I."/>
            <person name="Castelle C.J."/>
            <person name="Singh A."/>
            <person name="Wilkins M.J."/>
            <person name="Williams K.H."/>
            <person name="Banfield J.F."/>
        </authorList>
    </citation>
    <scope>NUCLEOTIDE SEQUENCE [LARGE SCALE GENOMIC DNA]</scope>
</reference>
<dbReference type="PATRIC" id="fig|1618488.3.peg.420"/>
<keyword evidence="4" id="KW-0378">Hydrolase</keyword>
<comment type="caution">
    <text evidence="6">The sequence shown here is derived from an EMBL/GenBank/DDBJ whole genome shotgun (WGS) entry which is preliminary data.</text>
</comment>
<protein>
    <recommendedName>
        <fullName evidence="5">YqgF/RNase H-like domain-containing protein</fullName>
    </recommendedName>
</protein>
<dbReference type="Pfam" id="PF03652">
    <property type="entry name" value="RuvX"/>
    <property type="match status" value="1"/>
</dbReference>
<evidence type="ECO:0000313" key="6">
    <source>
        <dbReference type="EMBL" id="KKQ50119.1"/>
    </source>
</evidence>
<dbReference type="PANTHER" id="PTHR33317:SF4">
    <property type="entry name" value="POLYNUCLEOTIDYL TRANSFERASE, RIBONUCLEASE H-LIKE SUPERFAMILY PROTEIN"/>
    <property type="match status" value="1"/>
</dbReference>
<keyword evidence="2" id="KW-0690">Ribosome biogenesis</keyword>
<dbReference type="GO" id="GO:0005829">
    <property type="term" value="C:cytosol"/>
    <property type="evidence" value="ECO:0007669"/>
    <property type="project" value="TreeGrafter"/>
</dbReference>
<keyword evidence="1" id="KW-0963">Cytoplasm</keyword>
<evidence type="ECO:0000313" key="7">
    <source>
        <dbReference type="Proteomes" id="UP000034231"/>
    </source>
</evidence>
<dbReference type="SUPFAM" id="SSF53098">
    <property type="entry name" value="Ribonuclease H-like"/>
    <property type="match status" value="1"/>
</dbReference>
<dbReference type="GO" id="GO:0000967">
    <property type="term" value="P:rRNA 5'-end processing"/>
    <property type="evidence" value="ECO:0007669"/>
    <property type="project" value="TreeGrafter"/>
</dbReference>
<dbReference type="InterPro" id="IPR006641">
    <property type="entry name" value="YqgF/RNaseH-like_dom"/>
</dbReference>
<evidence type="ECO:0000256" key="2">
    <source>
        <dbReference type="ARBA" id="ARBA00022517"/>
    </source>
</evidence>
<dbReference type="CDD" id="cd16964">
    <property type="entry name" value="YqgF"/>
    <property type="match status" value="1"/>
</dbReference>
<dbReference type="EMBL" id="LBTX01000008">
    <property type="protein sequence ID" value="KKQ50119.1"/>
    <property type="molecule type" value="Genomic_DNA"/>
</dbReference>
<gene>
    <name evidence="6" type="ORF">US68_C0008G0004</name>
</gene>